<evidence type="ECO:0000259" key="1">
    <source>
        <dbReference type="Pfam" id="PF05419"/>
    </source>
</evidence>
<protein>
    <submittedName>
        <fullName evidence="2">GUN4-like</fullName>
    </submittedName>
</protein>
<dbReference type="OrthoDB" id="7915178at2"/>
<dbReference type="KEGG" id="glt:GlitD10_1811"/>
<dbReference type="GO" id="GO:0046906">
    <property type="term" value="F:tetrapyrrole binding"/>
    <property type="evidence" value="ECO:0007669"/>
    <property type="project" value="TreeGrafter"/>
</dbReference>
<keyword evidence="3" id="KW-1185">Reference proteome</keyword>
<dbReference type="Proteomes" id="UP000180235">
    <property type="component" value="Chromosome"/>
</dbReference>
<evidence type="ECO:0000313" key="2">
    <source>
        <dbReference type="EMBL" id="APB34137.1"/>
    </source>
</evidence>
<dbReference type="Gene3D" id="1.25.40.620">
    <property type="match status" value="1"/>
</dbReference>
<dbReference type="PANTHER" id="PTHR34800">
    <property type="entry name" value="TETRAPYRROLE-BINDING PROTEIN, CHLOROPLASTIC"/>
    <property type="match status" value="1"/>
</dbReference>
<gene>
    <name evidence="2" type="ORF">GlitD10_1811</name>
</gene>
<dbReference type="PANTHER" id="PTHR34800:SF1">
    <property type="entry name" value="TETRAPYRROLE-BINDING PROTEIN, CHLOROPLASTIC"/>
    <property type="match status" value="1"/>
</dbReference>
<dbReference type="SUPFAM" id="SSF140869">
    <property type="entry name" value="GUN4-like"/>
    <property type="match status" value="1"/>
</dbReference>
<organism evidence="2 3">
    <name type="scientific">Gloeomargarita lithophora Alchichica-D10</name>
    <dbReference type="NCBI Taxonomy" id="1188229"/>
    <lineage>
        <taxon>Bacteria</taxon>
        <taxon>Bacillati</taxon>
        <taxon>Cyanobacteriota</taxon>
        <taxon>Cyanophyceae</taxon>
        <taxon>Gloeomargaritales</taxon>
        <taxon>Gloeomargaritaceae</taxon>
        <taxon>Gloeomargarita</taxon>
    </lineage>
</organism>
<reference evidence="2 3" key="1">
    <citation type="submission" date="2016-10" db="EMBL/GenBank/DDBJ databases">
        <title>Description of Gloeomargarita lithophora gen. nov., sp. nov., a thylakoid-bearing basal-branching cyanobacterium with intracellular carbonates, and proposal for Gloeomargaritales ord. nov.</title>
        <authorList>
            <person name="Moreira D."/>
            <person name="Tavera R."/>
            <person name="Benzerara K."/>
            <person name="Skouri-Panet F."/>
            <person name="Couradeau E."/>
            <person name="Gerard E."/>
            <person name="Loussert C."/>
            <person name="Novelo E."/>
            <person name="Zivanovic Y."/>
            <person name="Lopez-Garcia P."/>
        </authorList>
    </citation>
    <scope>NUCLEOTIDE SEQUENCE [LARGE SCALE GENOMIC DNA]</scope>
    <source>
        <strain evidence="2 3">D10</strain>
    </source>
</reference>
<dbReference type="AlphaFoldDB" id="A0A1J0ADY2"/>
<dbReference type="InterPro" id="IPR037215">
    <property type="entry name" value="GUN4-like_sf"/>
</dbReference>
<proteinExistence type="predicted"/>
<dbReference type="Pfam" id="PF05419">
    <property type="entry name" value="GUN4"/>
    <property type="match status" value="1"/>
</dbReference>
<dbReference type="EMBL" id="CP017675">
    <property type="protein sequence ID" value="APB34137.1"/>
    <property type="molecule type" value="Genomic_DNA"/>
</dbReference>
<accession>A0A1J0ADY2</accession>
<feature type="domain" description="GUN4-like" evidence="1">
    <location>
        <begin position="63"/>
        <end position="149"/>
    </location>
</feature>
<dbReference type="InterPro" id="IPR008629">
    <property type="entry name" value="GUN4-like"/>
</dbReference>
<name>A0A1J0ADY2_9CYAN</name>
<evidence type="ECO:0000313" key="3">
    <source>
        <dbReference type="Proteomes" id="UP000180235"/>
    </source>
</evidence>
<dbReference type="RefSeq" id="WP_071454626.1">
    <property type="nucleotide sequence ID" value="NZ_CP017675.1"/>
</dbReference>
<sequence length="182" mass="20843">MGQDDLQTQLSLLRRTNELLRQENQDLQLGREVLLGRLRDLQGVTRSCPNCLAMGENWLLQASGVNYAALKAFLAQRDWDNADRETQQLLLKIAGKKAEEQGFLEAIHIDHLPCIDLQVINKLWSIYSNGKYGYIAQQKIWSQSRSTANLWGHPDFDGYYPMREGIGYSLAQRLLRCALESF</sequence>
<dbReference type="STRING" id="1188229.GlitD10_1811"/>